<dbReference type="SUPFAM" id="SSF63862">
    <property type="entry name" value="Thiamin pyrophosphokinase, substrate-binding domain"/>
    <property type="match status" value="1"/>
</dbReference>
<evidence type="ECO:0000313" key="3">
    <source>
        <dbReference type="Proteomes" id="UP001651158"/>
    </source>
</evidence>
<proteinExistence type="predicted"/>
<dbReference type="InterPro" id="IPR007373">
    <property type="entry name" value="Thiamin_PyroPKinase_B1-bd"/>
</dbReference>
<dbReference type="Gene3D" id="2.60.120.320">
    <property type="entry name" value="Thiamin pyrophosphokinase, thiamin-binding domain"/>
    <property type="match status" value="1"/>
</dbReference>
<organism evidence="2 3">
    <name type="scientific">Taenia crassiceps</name>
    <dbReference type="NCBI Taxonomy" id="6207"/>
    <lineage>
        <taxon>Eukaryota</taxon>
        <taxon>Metazoa</taxon>
        <taxon>Spiralia</taxon>
        <taxon>Lophotrochozoa</taxon>
        <taxon>Platyhelminthes</taxon>
        <taxon>Cestoda</taxon>
        <taxon>Eucestoda</taxon>
        <taxon>Cyclophyllidea</taxon>
        <taxon>Taeniidae</taxon>
        <taxon>Taenia</taxon>
    </lineage>
</organism>
<evidence type="ECO:0000259" key="1">
    <source>
        <dbReference type="SMART" id="SM00983"/>
    </source>
</evidence>
<protein>
    <submittedName>
        <fullName evidence="2">Thiamine pyrophosphokinase 1</fullName>
    </submittedName>
</protein>
<accession>A0ABR4QTI6</accession>
<dbReference type="InterPro" id="IPR036371">
    <property type="entry name" value="TPK_B1-bd_sf"/>
</dbReference>
<dbReference type="Pfam" id="PF04265">
    <property type="entry name" value="TPK_B1_binding"/>
    <property type="match status" value="1"/>
</dbReference>
<dbReference type="EMBL" id="JAKROA010000001">
    <property type="protein sequence ID" value="KAL5112940.1"/>
    <property type="molecule type" value="Genomic_DNA"/>
</dbReference>
<reference evidence="2 3" key="1">
    <citation type="journal article" date="2022" name="Front. Cell. Infect. Microbiol.">
        <title>The Genomes of Two Strains of Taenia crassiceps the Animal Model for the Study of Human Cysticercosis.</title>
        <authorList>
            <person name="Bobes R.J."/>
            <person name="Estrada K."/>
            <person name="Rios-Valencia D.G."/>
            <person name="Calderon-Gallegos A."/>
            <person name="de la Torre P."/>
            <person name="Carrero J.C."/>
            <person name="Sanchez-Flores A."/>
            <person name="Laclette J.P."/>
        </authorList>
    </citation>
    <scope>NUCLEOTIDE SEQUENCE [LARGE SCALE GENOMIC DNA]</scope>
    <source>
        <strain evidence="2">WFUcys</strain>
    </source>
</reference>
<comment type="caution">
    <text evidence="2">The sequence shown here is derived from an EMBL/GenBank/DDBJ whole genome shotgun (WGS) entry which is preliminary data.</text>
</comment>
<dbReference type="Proteomes" id="UP001651158">
    <property type="component" value="Unassembled WGS sequence"/>
</dbReference>
<gene>
    <name evidence="2" type="ORF">TcWFU_009471</name>
</gene>
<evidence type="ECO:0000313" key="2">
    <source>
        <dbReference type="EMBL" id="KAL5112940.1"/>
    </source>
</evidence>
<feature type="domain" description="Thiamin pyrophosphokinase thiamin-binding" evidence="1">
    <location>
        <begin position="2"/>
        <end position="68"/>
    </location>
</feature>
<name>A0ABR4QTI6_9CEST</name>
<dbReference type="PANTHER" id="PTHR13622:SF8">
    <property type="entry name" value="THIAMIN PYROPHOSPHOKINASE 1"/>
    <property type="match status" value="1"/>
</dbReference>
<sequence>MGFNEICLPSSPTNLHCGLIPIGSPVRVTSNGLRWNLNDEILDFKNLVSTSNQTTGATVEIVSNDLLLWSMSNYLTEVI</sequence>
<keyword evidence="3" id="KW-1185">Reference proteome</keyword>
<dbReference type="SMART" id="SM00983">
    <property type="entry name" value="TPK_B1_binding"/>
    <property type="match status" value="1"/>
</dbReference>
<dbReference type="PANTHER" id="PTHR13622">
    <property type="entry name" value="THIAMIN PYROPHOSPHOKINASE"/>
    <property type="match status" value="1"/>
</dbReference>